<evidence type="ECO:0000313" key="2">
    <source>
        <dbReference type="EMBL" id="KAJ3577014.1"/>
    </source>
</evidence>
<organism evidence="2 3">
    <name type="scientific">Leucocoprinus birnbaumii</name>
    <dbReference type="NCBI Taxonomy" id="56174"/>
    <lineage>
        <taxon>Eukaryota</taxon>
        <taxon>Fungi</taxon>
        <taxon>Dikarya</taxon>
        <taxon>Basidiomycota</taxon>
        <taxon>Agaricomycotina</taxon>
        <taxon>Agaricomycetes</taxon>
        <taxon>Agaricomycetidae</taxon>
        <taxon>Agaricales</taxon>
        <taxon>Agaricineae</taxon>
        <taxon>Agaricaceae</taxon>
        <taxon>Leucocoprinus</taxon>
    </lineage>
</organism>
<dbReference type="Proteomes" id="UP001213000">
    <property type="component" value="Unassembled WGS sequence"/>
</dbReference>
<feature type="transmembrane region" description="Helical" evidence="1">
    <location>
        <begin position="67"/>
        <end position="90"/>
    </location>
</feature>
<feature type="transmembrane region" description="Helical" evidence="1">
    <location>
        <begin position="102"/>
        <end position="120"/>
    </location>
</feature>
<keyword evidence="1" id="KW-0812">Transmembrane</keyword>
<keyword evidence="1" id="KW-1133">Transmembrane helix</keyword>
<comment type="caution">
    <text evidence="2">The sequence shown here is derived from an EMBL/GenBank/DDBJ whole genome shotgun (WGS) entry which is preliminary data.</text>
</comment>
<dbReference type="AlphaFoldDB" id="A0AAD5W4L1"/>
<dbReference type="EMBL" id="JANIEX010000001">
    <property type="protein sequence ID" value="KAJ3577014.1"/>
    <property type="molecule type" value="Genomic_DNA"/>
</dbReference>
<protein>
    <submittedName>
        <fullName evidence="2">Uncharacterized protein</fullName>
    </submittedName>
</protein>
<feature type="transmembrane region" description="Helical" evidence="1">
    <location>
        <begin position="158"/>
        <end position="179"/>
    </location>
</feature>
<gene>
    <name evidence="2" type="ORF">NP233_g14</name>
</gene>
<reference evidence="2" key="1">
    <citation type="submission" date="2022-07" db="EMBL/GenBank/DDBJ databases">
        <title>Genome Sequence of Leucocoprinus birnbaumii.</title>
        <authorList>
            <person name="Buettner E."/>
        </authorList>
    </citation>
    <scope>NUCLEOTIDE SEQUENCE</scope>
    <source>
        <strain evidence="2">VT141</strain>
    </source>
</reference>
<evidence type="ECO:0000313" key="3">
    <source>
        <dbReference type="Proteomes" id="UP001213000"/>
    </source>
</evidence>
<keyword evidence="1" id="KW-0472">Membrane</keyword>
<keyword evidence="3" id="KW-1185">Reference proteome</keyword>
<proteinExistence type="predicted"/>
<feature type="transmembrane region" description="Helical" evidence="1">
    <location>
        <begin position="21"/>
        <end position="47"/>
    </location>
</feature>
<accession>A0AAD5W4L1</accession>
<name>A0AAD5W4L1_9AGAR</name>
<evidence type="ECO:0000256" key="1">
    <source>
        <dbReference type="SAM" id="Phobius"/>
    </source>
</evidence>
<sequence>MSSTPIPHASLITDKVLYCIPLFYALVVSLVLQVLLDGVDFGLMMWWILRSHDEGLELLTTLIDRSIFMAIGELFAVLVGILGVYGLLYRKRFMKNFWKPQAFVWLCQFGLGIWYIAVYYRVSIDEERHDCKRETKEDSDDPGVELCQENVSFDGAPLSYVLVSFILQMIVQTLSLYFVRCWRLLLIKYGDKKQSDVEHLGQGSYRNEAFNWQSKPSHAYRNNSNASDVTLLGVMDVDKASTKSISESKPPRKF</sequence>